<name>A0A8J2U1U8_9GAMM</name>
<dbReference type="Proteomes" id="UP000619743">
    <property type="component" value="Unassembled WGS sequence"/>
</dbReference>
<accession>A0A8J2U1U8</accession>
<keyword evidence="5" id="KW-1185">Reference proteome</keyword>
<feature type="coiled-coil region" evidence="1">
    <location>
        <begin position="118"/>
        <end position="145"/>
    </location>
</feature>
<keyword evidence="2" id="KW-0472">Membrane</keyword>
<dbReference type="AlphaFoldDB" id="A0A8J2U1U8"/>
<dbReference type="InterPro" id="IPR019617">
    <property type="entry name" value="DUF2489"/>
</dbReference>
<evidence type="ECO:0000313" key="4">
    <source>
        <dbReference type="EMBL" id="GGA63393.1"/>
    </source>
</evidence>
<comment type="caution">
    <text evidence="4">The sequence shown here is derived from an EMBL/GenBank/DDBJ whole genome shotgun (WGS) entry which is preliminary data.</text>
</comment>
<dbReference type="Pfam" id="PF10675">
    <property type="entry name" value="DUF2489"/>
    <property type="match status" value="1"/>
</dbReference>
<feature type="domain" description="DUF2489" evidence="3">
    <location>
        <begin position="15"/>
        <end position="150"/>
    </location>
</feature>
<evidence type="ECO:0000259" key="3">
    <source>
        <dbReference type="Pfam" id="PF10675"/>
    </source>
</evidence>
<protein>
    <recommendedName>
        <fullName evidence="3">DUF2489 domain-containing protein</fullName>
    </recommendedName>
</protein>
<dbReference type="OrthoDB" id="5293867at2"/>
<evidence type="ECO:0000313" key="5">
    <source>
        <dbReference type="Proteomes" id="UP000619743"/>
    </source>
</evidence>
<gene>
    <name evidence="4" type="ORF">GCM10011369_00890</name>
</gene>
<keyword evidence="1" id="KW-0175">Coiled coil</keyword>
<evidence type="ECO:0000256" key="1">
    <source>
        <dbReference type="SAM" id="Coils"/>
    </source>
</evidence>
<proteinExistence type="predicted"/>
<keyword evidence="2" id="KW-0812">Transmembrane</keyword>
<organism evidence="4 5">
    <name type="scientific">Neiella marina</name>
    <dbReference type="NCBI Taxonomy" id="508461"/>
    <lineage>
        <taxon>Bacteria</taxon>
        <taxon>Pseudomonadati</taxon>
        <taxon>Pseudomonadota</taxon>
        <taxon>Gammaproteobacteria</taxon>
        <taxon>Alteromonadales</taxon>
        <taxon>Echinimonadaceae</taxon>
        <taxon>Neiella</taxon>
    </lineage>
</organism>
<keyword evidence="2" id="KW-1133">Transmembrane helix</keyword>
<evidence type="ECO:0000256" key="2">
    <source>
        <dbReference type="SAM" id="Phobius"/>
    </source>
</evidence>
<feature type="transmembrane region" description="Helical" evidence="2">
    <location>
        <begin position="6"/>
        <end position="27"/>
    </location>
</feature>
<dbReference type="RefSeq" id="WP_087504099.1">
    <property type="nucleotide sequence ID" value="NZ_BMDX01000001.1"/>
</dbReference>
<reference evidence="5" key="1">
    <citation type="journal article" date="2019" name="Int. J. Syst. Evol. Microbiol.">
        <title>The Global Catalogue of Microorganisms (GCM) 10K type strain sequencing project: providing services to taxonomists for standard genome sequencing and annotation.</title>
        <authorList>
            <consortium name="The Broad Institute Genomics Platform"/>
            <consortium name="The Broad Institute Genome Sequencing Center for Infectious Disease"/>
            <person name="Wu L."/>
            <person name="Ma J."/>
        </authorList>
    </citation>
    <scope>NUCLEOTIDE SEQUENCE [LARGE SCALE GENOMIC DNA]</scope>
    <source>
        <strain evidence="5">CGMCC 1.10130</strain>
    </source>
</reference>
<sequence length="159" mass="18287">MSLNMFLLMGAALIIAGLAFYAGRLLWMLKAQGEAQQRIKEQKHQRAIEKNEKIWLSIDTICRATQQGQCCSSEAAIRLCVLLDHLDFSERPDLASQFPGIHGLYQAIKHHPTHSARKSYSKKEIRQLDQEREQFEQQFESQIQLDLSQLLKKQLPLIA</sequence>
<dbReference type="EMBL" id="BMDX01000001">
    <property type="protein sequence ID" value="GGA63393.1"/>
    <property type="molecule type" value="Genomic_DNA"/>
</dbReference>